<keyword evidence="1 4" id="KW-0479">Metal-binding</keyword>
<comment type="subcellular location">
    <subcellularLocation>
        <location evidence="4">Nucleus</location>
    </subcellularLocation>
</comment>
<comment type="caution">
    <text evidence="7">The sequence shown here is derived from an EMBL/GenBank/DDBJ whole genome shotgun (WGS) entry which is preliminary data.</text>
</comment>
<accession>A0ABR2PST3</accession>
<comment type="subunit">
    <text evidence="4">Interacts with H3K4me3 and to a lesser extent with H3K4me2.</text>
</comment>
<evidence type="ECO:0000256" key="4">
    <source>
        <dbReference type="RuleBase" id="RU369089"/>
    </source>
</evidence>
<evidence type="ECO:0000256" key="2">
    <source>
        <dbReference type="ARBA" id="ARBA00022771"/>
    </source>
</evidence>
<keyword evidence="4" id="KW-0156">Chromatin regulator</keyword>
<evidence type="ECO:0000256" key="3">
    <source>
        <dbReference type="ARBA" id="ARBA00022833"/>
    </source>
</evidence>
<gene>
    <name evidence="7" type="ORF">V6N11_062491</name>
</gene>
<keyword evidence="2 4" id="KW-0863">Zinc-finger</keyword>
<name>A0ABR2PST3_9ROSI</name>
<dbReference type="InterPro" id="IPR011011">
    <property type="entry name" value="Znf_FYVE_PHD"/>
</dbReference>
<keyword evidence="4" id="KW-0804">Transcription</keyword>
<comment type="similarity">
    <text evidence="4">Belongs to the Alfin family.</text>
</comment>
<dbReference type="SUPFAM" id="SSF57903">
    <property type="entry name" value="FYVE/PHD zinc finger"/>
    <property type="match status" value="1"/>
</dbReference>
<evidence type="ECO:0000313" key="7">
    <source>
        <dbReference type="EMBL" id="KAK8991480.1"/>
    </source>
</evidence>
<evidence type="ECO:0000313" key="8">
    <source>
        <dbReference type="Proteomes" id="UP001396334"/>
    </source>
</evidence>
<dbReference type="PANTHER" id="PTHR12321:SF172">
    <property type="entry name" value="PHD FINGER PROTEIN ALFIN-LIKE 9"/>
    <property type="match status" value="1"/>
</dbReference>
<organism evidence="7 8">
    <name type="scientific">Hibiscus sabdariffa</name>
    <name type="common">roselle</name>
    <dbReference type="NCBI Taxonomy" id="183260"/>
    <lineage>
        <taxon>Eukaryota</taxon>
        <taxon>Viridiplantae</taxon>
        <taxon>Streptophyta</taxon>
        <taxon>Embryophyta</taxon>
        <taxon>Tracheophyta</taxon>
        <taxon>Spermatophyta</taxon>
        <taxon>Magnoliopsida</taxon>
        <taxon>eudicotyledons</taxon>
        <taxon>Gunneridae</taxon>
        <taxon>Pentapetalae</taxon>
        <taxon>rosids</taxon>
        <taxon>malvids</taxon>
        <taxon>Malvales</taxon>
        <taxon>Malvaceae</taxon>
        <taxon>Malvoideae</taxon>
        <taxon>Hibiscus</taxon>
    </lineage>
</organism>
<dbReference type="InterPro" id="IPR045104">
    <property type="entry name" value="Alfin"/>
</dbReference>
<keyword evidence="4" id="KW-0539">Nucleus</keyword>
<dbReference type="InterPro" id="IPR001965">
    <property type="entry name" value="Znf_PHD"/>
</dbReference>
<sequence length="108" mass="11221">MINSLPTLCEIVTGDAKGGSGTAKSSSSSSSGRGRQAKGTKRGSPDEAATDSLCAACGTFDAYDFWIGCDTCEKWYHGECVDVTLETSLRIGKCECPPCMAGAKPATR</sequence>
<comment type="function">
    <text evidence="4">Histone-binding component that specifically recognizes H3 tails trimethylated on 'Lys-4' (H3K4me3), which mark transcription start sites of virtually all active genes.</text>
</comment>
<proteinExistence type="inferred from homology"/>
<dbReference type="Gene3D" id="3.30.40.10">
    <property type="entry name" value="Zinc/RING finger domain, C3HC4 (zinc finger)"/>
    <property type="match status" value="1"/>
</dbReference>
<keyword evidence="3 4" id="KW-0862">Zinc</keyword>
<dbReference type="PANTHER" id="PTHR12321">
    <property type="entry name" value="CPG BINDING PROTEIN"/>
    <property type="match status" value="1"/>
</dbReference>
<evidence type="ECO:0000256" key="1">
    <source>
        <dbReference type="ARBA" id="ARBA00022723"/>
    </source>
</evidence>
<dbReference type="Proteomes" id="UP001396334">
    <property type="component" value="Unassembled WGS sequence"/>
</dbReference>
<dbReference type="EMBL" id="JBBPBN010000052">
    <property type="protein sequence ID" value="KAK8991480.1"/>
    <property type="molecule type" value="Genomic_DNA"/>
</dbReference>
<feature type="region of interest" description="Disordered" evidence="5">
    <location>
        <begin position="12"/>
        <end position="49"/>
    </location>
</feature>
<keyword evidence="8" id="KW-1185">Reference proteome</keyword>
<protein>
    <recommendedName>
        <fullName evidence="4">PHD finger protein ALFIN-LIKE</fullName>
    </recommendedName>
</protein>
<dbReference type="SMART" id="SM00249">
    <property type="entry name" value="PHD"/>
    <property type="match status" value="1"/>
</dbReference>
<reference evidence="7 8" key="1">
    <citation type="journal article" date="2024" name="G3 (Bethesda)">
        <title>Genome assembly of Hibiscus sabdariffa L. provides insights into metabolisms of medicinal natural products.</title>
        <authorList>
            <person name="Kim T."/>
        </authorList>
    </citation>
    <scope>NUCLEOTIDE SEQUENCE [LARGE SCALE GENOMIC DNA]</scope>
    <source>
        <strain evidence="7">TK-2024</strain>
        <tissue evidence="7">Old leaves</tissue>
    </source>
</reference>
<feature type="compositionally biased region" description="Low complexity" evidence="5">
    <location>
        <begin position="22"/>
        <end position="34"/>
    </location>
</feature>
<comment type="domain">
    <text evidence="4">The PHD-type zinc finger mediates the binding to H3K4me3.</text>
</comment>
<dbReference type="InterPro" id="IPR019787">
    <property type="entry name" value="Znf_PHD-finger"/>
</dbReference>
<evidence type="ECO:0000256" key="5">
    <source>
        <dbReference type="SAM" id="MobiDB-lite"/>
    </source>
</evidence>
<dbReference type="Pfam" id="PF00628">
    <property type="entry name" value="PHD"/>
    <property type="match status" value="1"/>
</dbReference>
<evidence type="ECO:0000259" key="6">
    <source>
        <dbReference type="SMART" id="SM00249"/>
    </source>
</evidence>
<dbReference type="InterPro" id="IPR013083">
    <property type="entry name" value="Znf_RING/FYVE/PHD"/>
</dbReference>
<feature type="domain" description="Zinc finger PHD-type" evidence="6">
    <location>
        <begin position="53"/>
        <end position="100"/>
    </location>
</feature>
<keyword evidence="4" id="KW-0805">Transcription regulation</keyword>